<protein>
    <recommendedName>
        <fullName evidence="2">Inner kinetochore subunit AME1 domain-containing protein</fullName>
    </recommendedName>
</protein>
<feature type="compositionally biased region" description="Acidic residues" evidence="1">
    <location>
        <begin position="293"/>
        <end position="315"/>
    </location>
</feature>
<keyword evidence="4" id="KW-1185">Reference proteome</keyword>
<dbReference type="EMBL" id="WWBZ02000022">
    <property type="protein sequence ID" value="KAF4308198.1"/>
    <property type="molecule type" value="Genomic_DNA"/>
</dbReference>
<feature type="compositionally biased region" description="Basic and acidic residues" evidence="1">
    <location>
        <begin position="1"/>
        <end position="10"/>
    </location>
</feature>
<dbReference type="Pfam" id="PF20994">
    <property type="entry name" value="CENPU"/>
    <property type="match status" value="1"/>
</dbReference>
<feature type="region of interest" description="Disordered" evidence="1">
    <location>
        <begin position="1"/>
        <end position="409"/>
    </location>
</feature>
<evidence type="ECO:0000313" key="3">
    <source>
        <dbReference type="EMBL" id="KAF4308198.1"/>
    </source>
</evidence>
<reference evidence="3" key="1">
    <citation type="submission" date="2020-04" db="EMBL/GenBank/DDBJ databases">
        <title>Genome Assembly and Annotation of Botryosphaeria dothidea sdau 11-99, a Latent Pathogen of Apple Fruit Ring Rot in China.</title>
        <authorList>
            <person name="Yu C."/>
            <person name="Diao Y."/>
            <person name="Lu Q."/>
            <person name="Zhao J."/>
            <person name="Cui S."/>
            <person name="Peng C."/>
            <person name="He B."/>
            <person name="Liu H."/>
        </authorList>
    </citation>
    <scope>NUCLEOTIDE SEQUENCE [LARGE SCALE GENOMIC DNA]</scope>
    <source>
        <strain evidence="3">Sdau11-99</strain>
    </source>
</reference>
<feature type="compositionally biased region" description="Low complexity" evidence="1">
    <location>
        <begin position="50"/>
        <end position="85"/>
    </location>
</feature>
<proteinExistence type="predicted"/>
<evidence type="ECO:0000313" key="4">
    <source>
        <dbReference type="Proteomes" id="UP000572817"/>
    </source>
</evidence>
<name>A0A8H4IXH0_9PEZI</name>
<dbReference type="InterPro" id="IPR048743">
    <property type="entry name" value="AME1"/>
</dbReference>
<dbReference type="OrthoDB" id="5377952at2759"/>
<dbReference type="Proteomes" id="UP000572817">
    <property type="component" value="Unassembled WGS sequence"/>
</dbReference>
<feature type="domain" description="Inner kinetochore subunit AME1" evidence="2">
    <location>
        <begin position="445"/>
        <end position="634"/>
    </location>
</feature>
<organism evidence="3 4">
    <name type="scientific">Botryosphaeria dothidea</name>
    <dbReference type="NCBI Taxonomy" id="55169"/>
    <lineage>
        <taxon>Eukaryota</taxon>
        <taxon>Fungi</taxon>
        <taxon>Dikarya</taxon>
        <taxon>Ascomycota</taxon>
        <taxon>Pezizomycotina</taxon>
        <taxon>Dothideomycetes</taxon>
        <taxon>Dothideomycetes incertae sedis</taxon>
        <taxon>Botryosphaeriales</taxon>
        <taxon>Botryosphaeriaceae</taxon>
        <taxon>Botryosphaeria</taxon>
    </lineage>
</organism>
<feature type="compositionally biased region" description="Polar residues" evidence="1">
    <location>
        <begin position="129"/>
        <end position="144"/>
    </location>
</feature>
<dbReference type="AlphaFoldDB" id="A0A8H4IXH0"/>
<accession>A0A8H4IXH0</accession>
<evidence type="ECO:0000256" key="1">
    <source>
        <dbReference type="SAM" id="MobiDB-lite"/>
    </source>
</evidence>
<feature type="compositionally biased region" description="Acidic residues" evidence="1">
    <location>
        <begin position="159"/>
        <end position="168"/>
    </location>
</feature>
<feature type="compositionally biased region" description="Basic and acidic residues" evidence="1">
    <location>
        <begin position="169"/>
        <end position="184"/>
    </location>
</feature>
<feature type="compositionally biased region" description="Acidic residues" evidence="1">
    <location>
        <begin position="341"/>
        <end position="352"/>
    </location>
</feature>
<evidence type="ECO:0000259" key="2">
    <source>
        <dbReference type="Pfam" id="PF20994"/>
    </source>
</evidence>
<sequence>MAPNDREERRRMRQRGAGTTGVSVGNFGFTFGAPALPAQPSARRTPRALPSQPSSRRTPPAPAAPAQRSARKTPASTASRPASAKRSFRKSPAPLPPRVSARKTPKEAPVPVAQGSASARASRASRRSNTPAQQNEQTFVTPSVTGKRKRPSAAAVQESQEDELEQDDEEHRASARKPHVDSARRTSGPMQATPIVVTEDAEDELEDNDEDHTLSTEKRHRSSLNIVHSARAASSPGLFVSQDEASPLPTSKWRPSRPRKSIESPQIAVAGPSETAAGRGARTSLRAAKAYEDLIEEEAEEEEEEEEEQEEDFSTDELSPAALRLQNEHLPESPADSDASQFEEEAETSEEEAQSRASMPEASSSNIRPQPQPRPAGPAPKSRRAQPAATAPARKRPRPASDRGPRIPVTVYRLTAPRKTADDASQIDELELPTPSAVANTRLPTVNAVDILAQITSEMTTRMAGSLLQQAADVGASDKPRRAELTRRARTVEAFATELADRLFDLTEAVDAGEALRGRVRVALKEKVALRAEFLGVRREREDVALQMDAVRRAHMEAEARRRRDEELSDALFGIETAVQRGRERAAREGREDEGPEVGVLWGVGELLGSGVSVVGPAGGLVDRVKGFNGFLDKTAALLEGRS</sequence>
<gene>
    <name evidence="3" type="ORF">GTA08_BOTSDO04718</name>
</gene>
<comment type="caution">
    <text evidence="3">The sequence shown here is derived from an EMBL/GenBank/DDBJ whole genome shotgun (WGS) entry which is preliminary data.</text>
</comment>
<feature type="compositionally biased region" description="Acidic residues" evidence="1">
    <location>
        <begin position="199"/>
        <end position="210"/>
    </location>
</feature>